<dbReference type="EMBL" id="DS547206">
    <property type="protein sequence ID" value="EDQ98724.1"/>
    <property type="molecule type" value="Genomic_DNA"/>
</dbReference>
<evidence type="ECO:0000256" key="1">
    <source>
        <dbReference type="ARBA" id="ARBA00022723"/>
    </source>
</evidence>
<evidence type="ECO:0000313" key="8">
    <source>
        <dbReference type="Proteomes" id="UP000001194"/>
    </source>
</evidence>
<feature type="signal peptide" evidence="6">
    <location>
        <begin position="1"/>
        <end position="26"/>
    </location>
</feature>
<keyword evidence="8" id="KW-1185">Reference proteome</keyword>
<name>B0E354_LACBS</name>
<dbReference type="Gene3D" id="3.40.50.300">
    <property type="entry name" value="P-loop containing nucleotide triphosphate hydrolases"/>
    <property type="match status" value="1"/>
</dbReference>
<dbReference type="SUPFAM" id="SSF52540">
    <property type="entry name" value="P-loop containing nucleoside triphosphate hydrolases"/>
    <property type="match status" value="1"/>
</dbReference>
<evidence type="ECO:0000256" key="5">
    <source>
        <dbReference type="PIRSR" id="PIRSR601019-1"/>
    </source>
</evidence>
<evidence type="ECO:0000256" key="4">
    <source>
        <dbReference type="ARBA" id="ARBA00023224"/>
    </source>
</evidence>
<dbReference type="GO" id="GO:0046872">
    <property type="term" value="F:metal ion binding"/>
    <property type="evidence" value="ECO:0007669"/>
    <property type="project" value="UniProtKB-KW"/>
</dbReference>
<dbReference type="RefSeq" id="XP_001890622.1">
    <property type="nucleotide sequence ID" value="XM_001890587.1"/>
</dbReference>
<protein>
    <submittedName>
        <fullName evidence="7">Gs protein, alpha subunit</fullName>
    </submittedName>
</protein>
<dbReference type="GO" id="GO:0005834">
    <property type="term" value="C:heterotrimeric G-protein complex"/>
    <property type="evidence" value="ECO:0007669"/>
    <property type="project" value="TreeGrafter"/>
</dbReference>
<dbReference type="GO" id="GO:0031683">
    <property type="term" value="F:G-protein beta/gamma-subunit complex binding"/>
    <property type="evidence" value="ECO:0007669"/>
    <property type="project" value="InterPro"/>
</dbReference>
<dbReference type="GO" id="GO:0007188">
    <property type="term" value="P:adenylate cyclase-modulating G protein-coupled receptor signaling pathway"/>
    <property type="evidence" value="ECO:0007669"/>
    <property type="project" value="TreeGrafter"/>
</dbReference>
<keyword evidence="3 5" id="KW-0342">GTP-binding</keyword>
<dbReference type="GeneID" id="6086276"/>
<dbReference type="HOGENOM" id="CLU_014184_7_4_1"/>
<dbReference type="FunFam" id="3.40.50.300:FF:000720">
    <property type="entry name" value="Guanine nucleotide-binding protein G(k) subunit alpha"/>
    <property type="match status" value="1"/>
</dbReference>
<dbReference type="GO" id="GO:0001664">
    <property type="term" value="F:G protein-coupled receptor binding"/>
    <property type="evidence" value="ECO:0007669"/>
    <property type="project" value="TreeGrafter"/>
</dbReference>
<dbReference type="PANTHER" id="PTHR10218">
    <property type="entry name" value="GTP-BINDING PROTEIN ALPHA SUBUNIT"/>
    <property type="match status" value="1"/>
</dbReference>
<dbReference type="Pfam" id="PF00503">
    <property type="entry name" value="G-alpha"/>
    <property type="match status" value="1"/>
</dbReference>
<evidence type="ECO:0000256" key="3">
    <source>
        <dbReference type="ARBA" id="ARBA00023134"/>
    </source>
</evidence>
<dbReference type="Proteomes" id="UP000001194">
    <property type="component" value="Unassembled WGS sequence"/>
</dbReference>
<organism evidence="8">
    <name type="scientific">Laccaria bicolor (strain S238N-H82 / ATCC MYA-4686)</name>
    <name type="common">Bicoloured deceiver</name>
    <name type="synonym">Laccaria laccata var. bicolor</name>
    <dbReference type="NCBI Taxonomy" id="486041"/>
    <lineage>
        <taxon>Eukaryota</taxon>
        <taxon>Fungi</taxon>
        <taxon>Dikarya</taxon>
        <taxon>Basidiomycota</taxon>
        <taxon>Agaricomycotina</taxon>
        <taxon>Agaricomycetes</taxon>
        <taxon>Agaricomycetidae</taxon>
        <taxon>Agaricales</taxon>
        <taxon>Agaricineae</taxon>
        <taxon>Hydnangiaceae</taxon>
        <taxon>Laccaria</taxon>
    </lineage>
</organism>
<dbReference type="GO" id="GO:0005525">
    <property type="term" value="F:GTP binding"/>
    <property type="evidence" value="ECO:0007669"/>
    <property type="project" value="UniProtKB-KW"/>
</dbReference>
<feature type="chain" id="PRO_5002747456" evidence="6">
    <location>
        <begin position="27"/>
        <end position="140"/>
    </location>
</feature>
<dbReference type="InterPro" id="IPR001019">
    <property type="entry name" value="Gprotein_alpha_su"/>
</dbReference>
<dbReference type="OrthoDB" id="5817230at2759"/>
<dbReference type="GO" id="GO:0005737">
    <property type="term" value="C:cytoplasm"/>
    <property type="evidence" value="ECO:0007669"/>
    <property type="project" value="TreeGrafter"/>
</dbReference>
<dbReference type="InterPro" id="IPR027417">
    <property type="entry name" value="P-loop_NTPase"/>
</dbReference>
<accession>B0E354</accession>
<evidence type="ECO:0000313" key="7">
    <source>
        <dbReference type="EMBL" id="EDQ98724.1"/>
    </source>
</evidence>
<dbReference type="PROSITE" id="PS51882">
    <property type="entry name" value="G_ALPHA"/>
    <property type="match status" value="1"/>
</dbReference>
<dbReference type="KEGG" id="lbc:LACBIDRAFT_335705"/>
<evidence type="ECO:0000256" key="2">
    <source>
        <dbReference type="ARBA" id="ARBA00022741"/>
    </source>
</evidence>
<sequence>MATTSVLLCFVLWFLSELSFLGHVYLKEDPWMNRIDDSLQLFMQICSNALLKNVHLVLFLNKTDLLKVKLNTGLKVWKYITSFGDWSNDYETIVQYFHAHFLQVHRRNNENCQVLYTHFTSVVDTKATQHIIGNTRDSIL</sequence>
<evidence type="ECO:0000256" key="6">
    <source>
        <dbReference type="SAM" id="SignalP"/>
    </source>
</evidence>
<dbReference type="InParanoid" id="B0E354"/>
<feature type="binding site" evidence="5">
    <location>
        <begin position="61"/>
        <end position="64"/>
    </location>
    <ligand>
        <name>GTP</name>
        <dbReference type="ChEBI" id="CHEBI:37565"/>
    </ligand>
</feature>
<dbReference type="AlphaFoldDB" id="B0E354"/>
<keyword evidence="6" id="KW-0732">Signal</keyword>
<keyword evidence="2 5" id="KW-0547">Nucleotide-binding</keyword>
<reference evidence="7 8" key="1">
    <citation type="journal article" date="2008" name="Nature">
        <title>The genome of Laccaria bicolor provides insights into mycorrhizal symbiosis.</title>
        <authorList>
            <person name="Martin F."/>
            <person name="Aerts A."/>
            <person name="Ahren D."/>
            <person name="Brun A."/>
            <person name="Danchin E.G.J."/>
            <person name="Duchaussoy F."/>
            <person name="Gibon J."/>
            <person name="Kohler A."/>
            <person name="Lindquist E."/>
            <person name="Pereda V."/>
            <person name="Salamov A."/>
            <person name="Shapiro H.J."/>
            <person name="Wuyts J."/>
            <person name="Blaudez D."/>
            <person name="Buee M."/>
            <person name="Brokstein P."/>
            <person name="Canbaeck B."/>
            <person name="Cohen D."/>
            <person name="Courty P.E."/>
            <person name="Coutinho P.M."/>
            <person name="Delaruelle C."/>
            <person name="Detter J.C."/>
            <person name="Deveau A."/>
            <person name="DiFazio S."/>
            <person name="Duplessis S."/>
            <person name="Fraissinet-Tachet L."/>
            <person name="Lucic E."/>
            <person name="Frey-Klett P."/>
            <person name="Fourrey C."/>
            <person name="Feussner I."/>
            <person name="Gay G."/>
            <person name="Grimwood J."/>
            <person name="Hoegger P.J."/>
            <person name="Jain P."/>
            <person name="Kilaru S."/>
            <person name="Labbe J."/>
            <person name="Lin Y.C."/>
            <person name="Legue V."/>
            <person name="Le Tacon F."/>
            <person name="Marmeisse R."/>
            <person name="Melayah D."/>
            <person name="Montanini B."/>
            <person name="Muratet M."/>
            <person name="Nehls U."/>
            <person name="Niculita-Hirzel H."/>
            <person name="Oudot-Le Secq M.P."/>
            <person name="Peter M."/>
            <person name="Quesneville H."/>
            <person name="Rajashekar B."/>
            <person name="Reich M."/>
            <person name="Rouhier N."/>
            <person name="Schmutz J."/>
            <person name="Yin T."/>
            <person name="Chalot M."/>
            <person name="Henrissat B."/>
            <person name="Kuees U."/>
            <person name="Lucas S."/>
            <person name="Van de Peer Y."/>
            <person name="Podila G.K."/>
            <person name="Polle A."/>
            <person name="Pukkila P.J."/>
            <person name="Richardson P.M."/>
            <person name="Rouze P."/>
            <person name="Sanders I.R."/>
            <person name="Stajich J.E."/>
            <person name="Tunlid A."/>
            <person name="Tuskan G."/>
            <person name="Grigoriev I.V."/>
        </authorList>
    </citation>
    <scope>NUCLEOTIDE SEQUENCE [LARGE SCALE GENOMIC DNA]</scope>
    <source>
        <strain evidence="8">S238N-H82 / ATCC MYA-4686</strain>
    </source>
</reference>
<proteinExistence type="predicted"/>
<dbReference type="GO" id="GO:0003924">
    <property type="term" value="F:GTPase activity"/>
    <property type="evidence" value="ECO:0007669"/>
    <property type="project" value="InterPro"/>
</dbReference>
<keyword evidence="1" id="KW-0479">Metal-binding</keyword>
<dbReference type="STRING" id="486041.B0E354"/>
<dbReference type="PANTHER" id="PTHR10218:SF302">
    <property type="entry name" value="GUANINE NUCLEOTIDE-BINDING PROTEIN ALPHA-5 SUBUNIT"/>
    <property type="match status" value="1"/>
</dbReference>
<gene>
    <name evidence="7" type="ORF">LACBIDRAFT_335705</name>
</gene>
<keyword evidence="4" id="KW-0807">Transducer</keyword>